<reference evidence="1" key="1">
    <citation type="journal article" date="2014" name="Int. J. Syst. Evol. Microbiol.">
        <title>Complete genome sequence of Corynebacterium casei LMG S-19264T (=DSM 44701T), isolated from a smear-ripened cheese.</title>
        <authorList>
            <consortium name="US DOE Joint Genome Institute (JGI-PGF)"/>
            <person name="Walter F."/>
            <person name="Albersmeier A."/>
            <person name="Kalinowski J."/>
            <person name="Ruckert C."/>
        </authorList>
    </citation>
    <scope>NUCLEOTIDE SEQUENCE</scope>
    <source>
        <strain evidence="1">CGMCC 4.7299</strain>
    </source>
</reference>
<proteinExistence type="predicted"/>
<dbReference type="AlphaFoldDB" id="A0A8J3C5F8"/>
<keyword evidence="2" id="KW-1185">Reference proteome</keyword>
<evidence type="ECO:0000313" key="2">
    <source>
        <dbReference type="Proteomes" id="UP000656042"/>
    </source>
</evidence>
<comment type="caution">
    <text evidence="1">The sequence shown here is derived from an EMBL/GenBank/DDBJ whole genome shotgun (WGS) entry which is preliminary data.</text>
</comment>
<organism evidence="1 2">
    <name type="scientific">Mangrovihabitans endophyticus</name>
    <dbReference type="NCBI Taxonomy" id="1751298"/>
    <lineage>
        <taxon>Bacteria</taxon>
        <taxon>Bacillati</taxon>
        <taxon>Actinomycetota</taxon>
        <taxon>Actinomycetes</taxon>
        <taxon>Micromonosporales</taxon>
        <taxon>Micromonosporaceae</taxon>
        <taxon>Mangrovihabitans</taxon>
    </lineage>
</organism>
<gene>
    <name evidence="1" type="ORF">GCM10012284_60420</name>
</gene>
<dbReference type="Proteomes" id="UP000656042">
    <property type="component" value="Unassembled WGS sequence"/>
</dbReference>
<evidence type="ECO:0000313" key="1">
    <source>
        <dbReference type="EMBL" id="GGL17742.1"/>
    </source>
</evidence>
<dbReference type="RefSeq" id="WP_189082774.1">
    <property type="nucleotide sequence ID" value="NZ_BMMX01000058.1"/>
</dbReference>
<dbReference type="EMBL" id="BMMX01000058">
    <property type="protein sequence ID" value="GGL17742.1"/>
    <property type="molecule type" value="Genomic_DNA"/>
</dbReference>
<accession>A0A8J3C5F8</accession>
<reference evidence="1" key="2">
    <citation type="submission" date="2020-09" db="EMBL/GenBank/DDBJ databases">
        <authorList>
            <person name="Sun Q."/>
            <person name="Zhou Y."/>
        </authorList>
    </citation>
    <scope>NUCLEOTIDE SEQUENCE</scope>
    <source>
        <strain evidence="1">CGMCC 4.7299</strain>
    </source>
</reference>
<name>A0A8J3C5F8_9ACTN</name>
<protein>
    <submittedName>
        <fullName evidence="1">Uncharacterized protein</fullName>
    </submittedName>
</protein>
<sequence>MSVTERPLQTPCEWCGRAVAQPPTGRLLRYCDRSCRQRAYEARTAKRRLQDDVDTGRVRAQPAERIVERVVRAKYPSTAAGWEKALDELRAQLADGRIGPWNAPRIDRAIAAVDEQLQAIETAAVPRPRPSRETFAVDQPPAAAAVPFAGERLAVIEARIAAAGGTLSTTLEHLAGDVGIGVDELRQAMLEFERLGFLAARRRGTVVPVDELAVHSRFELCSI</sequence>